<sequence length="400" mass="45188">MTHQNNHSETHDSIYNFGRVTLGPVIGQYLQDLYQSCLYFHHSRNAKILFMTRAGLRIRQALDVYVRRVGQSVPETWELFWASRMMIAKGTWTLNPLEAGKIFNEAFEFTQPEVTTLAITGQLDRGGSPSSNWAWSAHRTFFADRLLNGDPALNEVTEYLKNQSFLFQSKVSQLLAGHSTAVLVDTGWVASSQRMLMKALPETEWWGLYFGLSGNQTHDRTHWPHAIPLVFQSDQVDLKNIKSCILAYRHLIESLFEPAAPSIEAYRQDDNGVISAVGEHKNICATDYYENDPLYKGVMDYLSTAPEDPAEITAAANAAWQTLCRFILLPTRSEALMFKNLTRSADLGRSFVVPVLLETDETSANDRIVRALWHAGQVALEFDENTAPEIQKKIIGLQNT</sequence>
<protein>
    <submittedName>
        <fullName evidence="1">Uncharacterized protein</fullName>
    </submittedName>
</protein>
<keyword evidence="2" id="KW-1185">Reference proteome</keyword>
<reference evidence="1 2" key="1">
    <citation type="submission" date="2020-04" db="EMBL/GenBank/DDBJ databases">
        <title>Description of novel Gluconacetobacter.</title>
        <authorList>
            <person name="Sombolestani A."/>
        </authorList>
    </citation>
    <scope>NUCLEOTIDE SEQUENCE [LARGE SCALE GENOMIC DNA]</scope>
    <source>
        <strain evidence="1 2">LMG 27724</strain>
    </source>
</reference>
<accession>A0A7W4P342</accession>
<dbReference type="Proteomes" id="UP000577891">
    <property type="component" value="Unassembled WGS sequence"/>
</dbReference>
<proteinExistence type="predicted"/>
<evidence type="ECO:0000313" key="2">
    <source>
        <dbReference type="Proteomes" id="UP000577891"/>
    </source>
</evidence>
<dbReference type="AlphaFoldDB" id="A0A7W4P342"/>
<organism evidence="1 2">
    <name type="scientific">Gluconacetobacter asukensis</name>
    <dbReference type="NCBI Taxonomy" id="1017181"/>
    <lineage>
        <taxon>Bacteria</taxon>
        <taxon>Pseudomonadati</taxon>
        <taxon>Pseudomonadota</taxon>
        <taxon>Alphaproteobacteria</taxon>
        <taxon>Acetobacterales</taxon>
        <taxon>Acetobacteraceae</taxon>
        <taxon>Gluconacetobacter</taxon>
    </lineage>
</organism>
<evidence type="ECO:0000313" key="1">
    <source>
        <dbReference type="EMBL" id="MBB2173563.1"/>
    </source>
</evidence>
<dbReference type="RefSeq" id="WP_182980057.1">
    <property type="nucleotide sequence ID" value="NZ_BAABGB010000010.1"/>
</dbReference>
<gene>
    <name evidence="1" type="ORF">HLH35_15800</name>
</gene>
<dbReference type="EMBL" id="JABEQE010000016">
    <property type="protein sequence ID" value="MBB2173563.1"/>
    <property type="molecule type" value="Genomic_DNA"/>
</dbReference>
<comment type="caution">
    <text evidence="1">The sequence shown here is derived from an EMBL/GenBank/DDBJ whole genome shotgun (WGS) entry which is preliminary data.</text>
</comment>
<name>A0A7W4P342_9PROT</name>